<proteinExistence type="predicted"/>
<dbReference type="EMBL" id="JBIAZU010000006">
    <property type="protein sequence ID" value="MFF5294415.1"/>
    <property type="molecule type" value="Genomic_DNA"/>
</dbReference>
<reference evidence="1 2" key="1">
    <citation type="submission" date="2024-10" db="EMBL/GenBank/DDBJ databases">
        <title>The Natural Products Discovery Center: Release of the First 8490 Sequenced Strains for Exploring Actinobacteria Biosynthetic Diversity.</title>
        <authorList>
            <person name="Kalkreuter E."/>
            <person name="Kautsar S.A."/>
            <person name="Yang D."/>
            <person name="Bader C.D."/>
            <person name="Teijaro C.N."/>
            <person name="Fluegel L."/>
            <person name="Davis C.M."/>
            <person name="Simpson J.R."/>
            <person name="Lauterbach L."/>
            <person name="Steele A.D."/>
            <person name="Gui C."/>
            <person name="Meng S."/>
            <person name="Li G."/>
            <person name="Viehrig K."/>
            <person name="Ye F."/>
            <person name="Su P."/>
            <person name="Kiefer A.F."/>
            <person name="Nichols A."/>
            <person name="Cepeda A.J."/>
            <person name="Yan W."/>
            <person name="Fan B."/>
            <person name="Jiang Y."/>
            <person name="Adhikari A."/>
            <person name="Zheng C.-J."/>
            <person name="Schuster L."/>
            <person name="Cowan T.M."/>
            <person name="Smanski M.J."/>
            <person name="Chevrette M.G."/>
            <person name="De Carvalho L.P.S."/>
            <person name="Shen B."/>
        </authorList>
    </citation>
    <scope>NUCLEOTIDE SEQUENCE [LARGE SCALE GENOMIC DNA]</scope>
    <source>
        <strain evidence="1 2">NPDC000087</strain>
    </source>
</reference>
<dbReference type="Gene3D" id="1.10.287.1060">
    <property type="entry name" value="ESAT-6-like"/>
    <property type="match status" value="1"/>
</dbReference>
<gene>
    <name evidence="1" type="ORF">ACFY35_33680</name>
</gene>
<dbReference type="Proteomes" id="UP001602245">
    <property type="component" value="Unassembled WGS sequence"/>
</dbReference>
<comment type="caution">
    <text evidence="1">The sequence shown here is derived from an EMBL/GenBank/DDBJ whole genome shotgun (WGS) entry which is preliminary data.</text>
</comment>
<evidence type="ECO:0000313" key="1">
    <source>
        <dbReference type="EMBL" id="MFF5294415.1"/>
    </source>
</evidence>
<evidence type="ECO:0000313" key="2">
    <source>
        <dbReference type="Proteomes" id="UP001602245"/>
    </source>
</evidence>
<sequence>MADFTGIDAPAVSAIGDTVLDVAGHLDRLSGEVDRCRTVPDPVEGSAALGALGNFAVGWRDTLTGLAEQVRGFGDDLHRAAGDYRRTDADAADEMWRSGVPRGF</sequence>
<accession>A0ABW6WPD5</accession>
<keyword evidence="2" id="KW-1185">Reference proteome</keyword>
<evidence type="ECO:0008006" key="3">
    <source>
        <dbReference type="Google" id="ProtNLM"/>
    </source>
</evidence>
<protein>
    <recommendedName>
        <fullName evidence="3">Excreted virulence factor EspC (Type VII ESX diderm)</fullName>
    </recommendedName>
</protein>
<name>A0ABW6WPD5_9ACTN</name>
<organism evidence="1 2">
    <name type="scientific">Paractinoplanes globisporus</name>
    <dbReference type="NCBI Taxonomy" id="113565"/>
    <lineage>
        <taxon>Bacteria</taxon>
        <taxon>Bacillati</taxon>
        <taxon>Actinomycetota</taxon>
        <taxon>Actinomycetes</taxon>
        <taxon>Micromonosporales</taxon>
        <taxon>Micromonosporaceae</taxon>
        <taxon>Paractinoplanes</taxon>
    </lineage>
</organism>
<dbReference type="RefSeq" id="WP_020514778.1">
    <property type="nucleotide sequence ID" value="NZ_JBIAZU010000006.1"/>
</dbReference>